<protein>
    <recommendedName>
        <fullName evidence="3">T6SS Phospholipase effector Tle1-like catalytic domain-containing protein</fullName>
    </recommendedName>
</protein>
<dbReference type="Proteomes" id="UP001629113">
    <property type="component" value="Unassembled WGS sequence"/>
</dbReference>
<feature type="compositionally biased region" description="Basic and acidic residues" evidence="2">
    <location>
        <begin position="669"/>
        <end position="679"/>
    </location>
</feature>
<feature type="compositionally biased region" description="Basic and acidic residues" evidence="2">
    <location>
        <begin position="487"/>
        <end position="502"/>
    </location>
</feature>
<feature type="coiled-coil region" evidence="1">
    <location>
        <begin position="599"/>
        <end position="626"/>
    </location>
</feature>
<gene>
    <name evidence="4" type="ORF">PVAG01_02303</name>
</gene>
<accession>A0ABR4PQU5</accession>
<feature type="domain" description="T6SS Phospholipase effector Tle1-like catalytic" evidence="3">
    <location>
        <begin position="32"/>
        <end position="328"/>
    </location>
</feature>
<dbReference type="Pfam" id="PF09994">
    <property type="entry name" value="T6SS_Tle1-like_cat"/>
    <property type="match status" value="1"/>
</dbReference>
<evidence type="ECO:0000313" key="4">
    <source>
        <dbReference type="EMBL" id="KAL3425512.1"/>
    </source>
</evidence>
<organism evidence="4 5">
    <name type="scientific">Phlyctema vagabunda</name>
    <dbReference type="NCBI Taxonomy" id="108571"/>
    <lineage>
        <taxon>Eukaryota</taxon>
        <taxon>Fungi</taxon>
        <taxon>Dikarya</taxon>
        <taxon>Ascomycota</taxon>
        <taxon>Pezizomycotina</taxon>
        <taxon>Leotiomycetes</taxon>
        <taxon>Helotiales</taxon>
        <taxon>Dermateaceae</taxon>
        <taxon>Phlyctema</taxon>
    </lineage>
</organism>
<dbReference type="EMBL" id="JBFCZG010000002">
    <property type="protein sequence ID" value="KAL3425512.1"/>
    <property type="molecule type" value="Genomic_DNA"/>
</dbReference>
<dbReference type="InterPro" id="IPR029058">
    <property type="entry name" value="AB_hydrolase_fold"/>
</dbReference>
<dbReference type="SUPFAM" id="SSF53474">
    <property type="entry name" value="alpha/beta-Hydrolases"/>
    <property type="match status" value="1"/>
</dbReference>
<sequence length="679" mass="78012">MPKADSLPSSPTTSLEQKSYDGILGSAARNGKRLIVLCDGTWQNAESSPDKRTPPTNIIRMARAIKPATWITEEVDILDQHGHKTFGNPKEKVTRQIDQIVFYQSGVGTGVRDRLTGGSLGLGLSEKVRGAYAFLANNYVRGDRIFIFGFSRGAYTARAVAGLISKMGLLDKRGMDNFPEIYKRYWQMPRDLSAEQEELLWAEAQKDYGILPPDDGLIEAMGVFDTVGFHRPFTGKIAWLDKFLGEEYELRNTELPPTVRHAFQALSLDETRFAFKPTLWHLPKKSVNGVKRNTVLKQCWFSGGHSDVGGGEIDPSLSDVSLAWMISELTERKLLAFDPEYLLEVDNLEKGDWKSQRWAPNKGEGGKLGKSEKLVVRVIRALAWFFYLDRFIAVMQIFMRKEPLGMRTPGMYQREGFRTNEFIHASIQDRKLERLSLPTPSDAHWPCDSLNDWVSPQKPLKSFTDGDEKVLTERVNSFDSLFTTKTDSNDPRNSKEKEADKNHRTQYWRKIVDGQVYTLRQTVVSEIELRCRNNIRSADPKKVLKFSRDYGRKYFQSRFHDLGMTKEEAEDDDWHDELRTKKAAKCHNSPEREANERARVRHDQMLENSEREHRELEVERELNHQNELEQFQKREKAHHNQLGLHLVKKGKNKGRLEEVHNDYGSTHNGDNRSHDGVTT</sequence>
<evidence type="ECO:0000256" key="1">
    <source>
        <dbReference type="SAM" id="Coils"/>
    </source>
</evidence>
<keyword evidence="1" id="KW-0175">Coiled coil</keyword>
<dbReference type="PANTHER" id="PTHR33840">
    <property type="match status" value="1"/>
</dbReference>
<evidence type="ECO:0000313" key="5">
    <source>
        <dbReference type="Proteomes" id="UP001629113"/>
    </source>
</evidence>
<comment type="caution">
    <text evidence="4">The sequence shown here is derived from an EMBL/GenBank/DDBJ whole genome shotgun (WGS) entry which is preliminary data.</text>
</comment>
<proteinExistence type="predicted"/>
<feature type="region of interest" description="Disordered" evidence="2">
    <location>
        <begin position="482"/>
        <end position="502"/>
    </location>
</feature>
<reference evidence="4 5" key="1">
    <citation type="submission" date="2024-06" db="EMBL/GenBank/DDBJ databases">
        <title>Complete genome of Phlyctema vagabunda strain 19-DSS-EL-015.</title>
        <authorList>
            <person name="Fiorenzani C."/>
        </authorList>
    </citation>
    <scope>NUCLEOTIDE SEQUENCE [LARGE SCALE GENOMIC DNA]</scope>
    <source>
        <strain evidence="4 5">19-DSS-EL-015</strain>
    </source>
</reference>
<evidence type="ECO:0000256" key="2">
    <source>
        <dbReference type="SAM" id="MobiDB-lite"/>
    </source>
</evidence>
<name>A0ABR4PQU5_9HELO</name>
<dbReference type="PANTHER" id="PTHR33840:SF1">
    <property type="entry name" value="TLE1 PHOSPHOLIPASE DOMAIN-CONTAINING PROTEIN"/>
    <property type="match status" value="1"/>
</dbReference>
<evidence type="ECO:0000259" key="3">
    <source>
        <dbReference type="Pfam" id="PF09994"/>
    </source>
</evidence>
<dbReference type="InterPro" id="IPR018712">
    <property type="entry name" value="Tle1-like_cat"/>
</dbReference>
<feature type="region of interest" description="Disordered" evidence="2">
    <location>
        <begin position="634"/>
        <end position="679"/>
    </location>
</feature>
<keyword evidence="5" id="KW-1185">Reference proteome</keyword>